<feature type="signal peptide" evidence="1">
    <location>
        <begin position="1"/>
        <end position="29"/>
    </location>
</feature>
<protein>
    <recommendedName>
        <fullName evidence="4">HEAT repeat domain-containing protein</fullName>
    </recommendedName>
</protein>
<dbReference type="RefSeq" id="WP_162658371.1">
    <property type="nucleotide sequence ID" value="NZ_LR593887.1"/>
</dbReference>
<evidence type="ECO:0000313" key="2">
    <source>
        <dbReference type="EMBL" id="VIP03288.1"/>
    </source>
</evidence>
<evidence type="ECO:0000313" key="3">
    <source>
        <dbReference type="Proteomes" id="UP000464378"/>
    </source>
</evidence>
<reference evidence="2" key="1">
    <citation type="submission" date="2019-04" db="EMBL/GenBank/DDBJ databases">
        <authorList>
            <consortium name="Science for Life Laboratories"/>
        </authorList>
    </citation>
    <scope>NUCLEOTIDE SEQUENCE</scope>
    <source>
        <strain evidence="2">MBLW1</strain>
    </source>
</reference>
<dbReference type="InParanoid" id="A0A6C2YNT9"/>
<dbReference type="EMBL" id="LR586016">
    <property type="protein sequence ID" value="VIP03288.1"/>
    <property type="molecule type" value="Genomic_DNA"/>
</dbReference>
<dbReference type="AlphaFoldDB" id="A0A6C2YNT9"/>
<evidence type="ECO:0000256" key="1">
    <source>
        <dbReference type="SAM" id="SignalP"/>
    </source>
</evidence>
<name>A0A6C2YNT9_9BACT</name>
<evidence type="ECO:0008006" key="4">
    <source>
        <dbReference type="Google" id="ProtNLM"/>
    </source>
</evidence>
<feature type="chain" id="PRO_5036172784" description="HEAT repeat domain-containing protein" evidence="1">
    <location>
        <begin position="30"/>
        <end position="380"/>
    </location>
</feature>
<organism evidence="2">
    <name type="scientific">Tuwongella immobilis</name>
    <dbReference type="NCBI Taxonomy" id="692036"/>
    <lineage>
        <taxon>Bacteria</taxon>
        <taxon>Pseudomonadati</taxon>
        <taxon>Planctomycetota</taxon>
        <taxon>Planctomycetia</taxon>
        <taxon>Gemmatales</taxon>
        <taxon>Gemmataceae</taxon>
        <taxon>Tuwongella</taxon>
    </lineage>
</organism>
<keyword evidence="3" id="KW-1185">Reference proteome</keyword>
<dbReference type="EMBL" id="LR593887">
    <property type="protein sequence ID" value="VTS03948.1"/>
    <property type="molecule type" value="Genomic_DNA"/>
</dbReference>
<accession>A0A6C2YNT9</accession>
<keyword evidence="1" id="KW-0732">Signal</keyword>
<dbReference type="KEGG" id="tim:GMBLW1_06720"/>
<gene>
    <name evidence="2" type="ORF">GMBLW1_06720</name>
</gene>
<sequence>MTMRPITRTTLAWGWCVAATVMLSSVSHAADSATWIKRILDIKNEASGSAEAAVAWKELVGQGPEAIPALLQALNQANPIAANYIHTIVDAISENARTAKKDLPEAELMAFLKETKNLPAARRLAFELIVDRKPDLKETLLAGMLNDRSNELRRDAIEQALRKLEKKPAEETKADLEKLFEVARDLDQVQAIAKKLEPMGVKKNLTEHFNFITSWWLIAPFDNVQGAGFAKPYAPEEKVDLDAKPIGKEGKPVEWVQKSTSDAFGSVDLNKELGKFKGAVAYAFAAVESPTEQPVELRVGSINAVVIFLNGKQIYAREEYHHGEEMDQYIGRGVLKPGRNEILIKVCQNEQTQSWAQRWQFQLRISDETGGKVPFKLLPR</sequence>
<dbReference type="Proteomes" id="UP000464378">
    <property type="component" value="Chromosome"/>
</dbReference>
<proteinExistence type="predicted"/>